<dbReference type="EMBL" id="KZ819192">
    <property type="protein sequence ID" value="PWZ00406.1"/>
    <property type="molecule type" value="Genomic_DNA"/>
</dbReference>
<dbReference type="Proteomes" id="UP000246740">
    <property type="component" value="Unassembled WGS sequence"/>
</dbReference>
<name>A0A317XQ18_9BASI</name>
<sequence length="101" mass="11440">MRKQRGPSPTSGHTSCSCFSHTMTSTMSAHTHTHTHTRTAEKNQNHGLRVKSPFQHDVKSRKGEDGGNLLYICATREHQKSKRKYGREALRGGRGARRERL</sequence>
<evidence type="ECO:0000313" key="2">
    <source>
        <dbReference type="EMBL" id="PWZ00406.1"/>
    </source>
</evidence>
<feature type="compositionally biased region" description="Basic and acidic residues" evidence="1">
    <location>
        <begin position="86"/>
        <end position="101"/>
    </location>
</feature>
<feature type="region of interest" description="Disordered" evidence="1">
    <location>
        <begin position="78"/>
        <end position="101"/>
    </location>
</feature>
<reference evidence="2 3" key="1">
    <citation type="journal article" date="2018" name="Mol. Biol. Evol.">
        <title>Broad Genomic Sampling Reveals a Smut Pathogenic Ancestry of the Fungal Clade Ustilaginomycotina.</title>
        <authorList>
            <person name="Kijpornyongpan T."/>
            <person name="Mondo S.J."/>
            <person name="Barry K."/>
            <person name="Sandor L."/>
            <person name="Lee J."/>
            <person name="Lipzen A."/>
            <person name="Pangilinan J."/>
            <person name="LaButti K."/>
            <person name="Hainaut M."/>
            <person name="Henrissat B."/>
            <person name="Grigoriev I.V."/>
            <person name="Spatafora J.W."/>
            <person name="Aime M.C."/>
        </authorList>
    </citation>
    <scope>NUCLEOTIDE SEQUENCE [LARGE SCALE GENOMIC DNA]</scope>
    <source>
        <strain evidence="2 3">MCA 3645</strain>
    </source>
</reference>
<accession>A0A317XQ18</accession>
<feature type="region of interest" description="Disordered" evidence="1">
    <location>
        <begin position="26"/>
        <end position="66"/>
    </location>
</feature>
<dbReference type="InParanoid" id="A0A317XQ18"/>
<feature type="compositionally biased region" description="Polar residues" evidence="1">
    <location>
        <begin position="7"/>
        <end position="20"/>
    </location>
</feature>
<feature type="region of interest" description="Disordered" evidence="1">
    <location>
        <begin position="1"/>
        <end position="20"/>
    </location>
</feature>
<dbReference type="PROSITE" id="PS51257">
    <property type="entry name" value="PROKAR_LIPOPROTEIN"/>
    <property type="match status" value="1"/>
</dbReference>
<keyword evidence="3" id="KW-1185">Reference proteome</keyword>
<evidence type="ECO:0000256" key="1">
    <source>
        <dbReference type="SAM" id="MobiDB-lite"/>
    </source>
</evidence>
<proteinExistence type="predicted"/>
<protein>
    <submittedName>
        <fullName evidence="2">Uncharacterized protein</fullName>
    </submittedName>
</protein>
<dbReference type="AlphaFoldDB" id="A0A317XQ18"/>
<evidence type="ECO:0000313" key="3">
    <source>
        <dbReference type="Proteomes" id="UP000246740"/>
    </source>
</evidence>
<organism evidence="2 3">
    <name type="scientific">Testicularia cyperi</name>
    <dbReference type="NCBI Taxonomy" id="1882483"/>
    <lineage>
        <taxon>Eukaryota</taxon>
        <taxon>Fungi</taxon>
        <taxon>Dikarya</taxon>
        <taxon>Basidiomycota</taxon>
        <taxon>Ustilaginomycotina</taxon>
        <taxon>Ustilaginomycetes</taxon>
        <taxon>Ustilaginales</taxon>
        <taxon>Anthracoideaceae</taxon>
        <taxon>Testicularia</taxon>
    </lineage>
</organism>
<gene>
    <name evidence="2" type="ORF">BCV70DRAFT_94954</name>
</gene>
<feature type="compositionally biased region" description="Basic and acidic residues" evidence="1">
    <location>
        <begin position="54"/>
        <end position="65"/>
    </location>
</feature>